<dbReference type="RefSeq" id="WP_107673523.1">
    <property type="nucleotide sequence ID" value="NZ_PZKE01000009.1"/>
</dbReference>
<dbReference type="PRINTS" id="PR01434">
    <property type="entry name" value="NADHDHGNASE5"/>
</dbReference>
<dbReference type="Proteomes" id="UP000241362">
    <property type="component" value="Unassembled WGS sequence"/>
</dbReference>
<feature type="transmembrane region" description="Helical" evidence="7">
    <location>
        <begin position="259"/>
        <end position="280"/>
    </location>
</feature>
<feature type="transmembrane region" description="Helical" evidence="7">
    <location>
        <begin position="419"/>
        <end position="443"/>
    </location>
</feature>
<proteinExistence type="predicted"/>
<evidence type="ECO:0000313" key="11">
    <source>
        <dbReference type="Proteomes" id="UP000241362"/>
    </source>
</evidence>
<feature type="transmembrane region" description="Helical" evidence="7">
    <location>
        <begin position="92"/>
        <end position="114"/>
    </location>
</feature>
<dbReference type="GO" id="GO:0003954">
    <property type="term" value="F:NADH dehydrogenase activity"/>
    <property type="evidence" value="ECO:0007669"/>
    <property type="project" value="TreeGrafter"/>
</dbReference>
<feature type="transmembrane region" description="Helical" evidence="7">
    <location>
        <begin position="12"/>
        <end position="30"/>
    </location>
</feature>
<dbReference type="Pfam" id="PF00662">
    <property type="entry name" value="Proton_antipo_N"/>
    <property type="match status" value="1"/>
</dbReference>
<dbReference type="EMBL" id="PZKE01000009">
    <property type="protein sequence ID" value="PTE14097.1"/>
    <property type="molecule type" value="Genomic_DNA"/>
</dbReference>
<evidence type="ECO:0000259" key="8">
    <source>
        <dbReference type="Pfam" id="PF00361"/>
    </source>
</evidence>
<keyword evidence="11" id="KW-1185">Reference proteome</keyword>
<accession>A0A2T4J8D6</accession>
<evidence type="ECO:0000256" key="4">
    <source>
        <dbReference type="ARBA" id="ARBA00022989"/>
    </source>
</evidence>
<feature type="transmembrane region" description="Helical" evidence="7">
    <location>
        <begin position="126"/>
        <end position="144"/>
    </location>
</feature>
<gene>
    <name evidence="10" type="ORF">C5F44_10685</name>
</gene>
<evidence type="ECO:0000256" key="2">
    <source>
        <dbReference type="ARBA" id="ARBA00004127"/>
    </source>
</evidence>
<keyword evidence="3 6" id="KW-0812">Transmembrane</keyword>
<evidence type="ECO:0000256" key="3">
    <source>
        <dbReference type="ARBA" id="ARBA00022692"/>
    </source>
</evidence>
<sequence length="670" mass="71023">MEVFGLVLTYNHLLLTIPSIALAGFVMLGLDPFRLRDFEVRALALIGGVGPLIPMLVFANACFHGQCTGMVPIFTLKVGESTVALALQMDPLAALVGLTVCVIGAAVILFSVAYMQGTALPDLRRFFALMHLFLAGMLTMVLAGDSIVLFLGWELMGLCSYLLIAYNTTSAEAIRAGRKAFIMTRVADAFLLAALLLLFLEANSVRLDHLIPAGVAAQDGMRPIIAALLLGGAIGKSAQVPMHTWLPSAMAGPTPVSALLHSATMVAAGAVLLMRFSPIIQAEPVVMAIGAGLGALTAIFGAAAALFQQDIKRLLAYSSISQIGYMMLAIGVGAPEAAAAHFVVHAIFKSLLFLSAGHITHHSPRGTDIMAMRGASQRNPLAFLAFSAGAASLAGLPVITGGWWSKEAMLGAVWGVEPALWTVAVLAAVLTAAYATRAVLIAAMPDPGSHDGHADHDDSHDTGYTLVPLAFLGFGALLAGGLVEPIMHLLGAHVPHAPLFTILVASIAPLVGVAIAFALAYVPALANGLQRARDIARRTRRRPRRQDKPAGFWVRIALAFSRGLRIDTLYQIVFVWPFVKLVRWLNGYGRGVADPAGNLPAMAALRLQRAITAPFAPDWIDRTWTAFGGRILALWAALRRLQTGRARDHGLYMAAGTAGLLLLAWGLTWH</sequence>
<feature type="transmembrane region" description="Helical" evidence="7">
    <location>
        <begin position="464"/>
        <end position="483"/>
    </location>
</feature>
<comment type="function">
    <text evidence="1">NDH-1 shuttles electrons from NADH, via FMN and iron-sulfur (Fe-S) centers, to quinones in the respiratory chain. The immediate electron acceptor for the enzyme in this species is believed to be ubiquinone. Couples the redox reaction to proton translocation (for every two electrons transferred, four hydrogen ions are translocated across the cytoplasmic membrane), and thus conserves the redox energy in a proton gradient.</text>
</comment>
<dbReference type="GO" id="GO:0016020">
    <property type="term" value="C:membrane"/>
    <property type="evidence" value="ECO:0007669"/>
    <property type="project" value="UniProtKB-SubCell"/>
</dbReference>
<feature type="transmembrane region" description="Helical" evidence="7">
    <location>
        <begin position="650"/>
        <end position="669"/>
    </location>
</feature>
<keyword evidence="4 7" id="KW-1133">Transmembrane helix</keyword>
<dbReference type="Pfam" id="PF00361">
    <property type="entry name" value="Proton_antipo_M"/>
    <property type="match status" value="1"/>
</dbReference>
<evidence type="ECO:0000256" key="5">
    <source>
        <dbReference type="ARBA" id="ARBA00023136"/>
    </source>
</evidence>
<dbReference type="AlphaFoldDB" id="A0A2T4J8D6"/>
<dbReference type="GO" id="GO:0015990">
    <property type="term" value="P:electron transport coupled proton transport"/>
    <property type="evidence" value="ECO:0007669"/>
    <property type="project" value="TreeGrafter"/>
</dbReference>
<feature type="transmembrane region" description="Helical" evidence="7">
    <location>
        <begin position="286"/>
        <end position="307"/>
    </location>
</feature>
<feature type="transmembrane region" description="Helical" evidence="7">
    <location>
        <begin position="150"/>
        <end position="168"/>
    </location>
</feature>
<evidence type="ECO:0000256" key="6">
    <source>
        <dbReference type="RuleBase" id="RU000320"/>
    </source>
</evidence>
<evidence type="ECO:0000256" key="1">
    <source>
        <dbReference type="ARBA" id="ARBA00002378"/>
    </source>
</evidence>
<feature type="domain" description="NADH:quinone oxidoreductase/Mrp antiporter transmembrane" evidence="8">
    <location>
        <begin position="143"/>
        <end position="431"/>
    </location>
</feature>
<evidence type="ECO:0000313" key="10">
    <source>
        <dbReference type="EMBL" id="PTE14097.1"/>
    </source>
</evidence>
<evidence type="ECO:0000256" key="7">
    <source>
        <dbReference type="SAM" id="Phobius"/>
    </source>
</evidence>
<dbReference type="PANTHER" id="PTHR42829:SF1">
    <property type="entry name" value="INORGANIC CARBON TRANSPORTER SUBUNIT DABB-RELATED"/>
    <property type="match status" value="1"/>
</dbReference>
<keyword evidence="5 7" id="KW-0472">Membrane</keyword>
<dbReference type="InterPro" id="IPR003945">
    <property type="entry name" value="NU5C-like"/>
</dbReference>
<protein>
    <submittedName>
        <fullName evidence="10">Oxidoreductase</fullName>
    </submittedName>
</protein>
<organism evidence="10 11">
    <name type="scientific">Fuscovulum blasticum DSM 2131</name>
    <dbReference type="NCBI Taxonomy" id="1188250"/>
    <lineage>
        <taxon>Bacteria</taxon>
        <taxon>Pseudomonadati</taxon>
        <taxon>Pseudomonadota</taxon>
        <taxon>Alphaproteobacteria</taxon>
        <taxon>Rhodobacterales</taxon>
        <taxon>Paracoccaceae</taxon>
        <taxon>Pseudogemmobacter</taxon>
    </lineage>
</organism>
<reference evidence="10 11" key="1">
    <citation type="submission" date="2018-03" db="EMBL/GenBank/DDBJ databases">
        <title>Rhodobacter blasticus.</title>
        <authorList>
            <person name="Meyer T.E."/>
            <person name="Miller S."/>
            <person name="Lodha T."/>
            <person name="Gandham S."/>
            <person name="Chintalapati S."/>
            <person name="Chintalapati V.R."/>
        </authorList>
    </citation>
    <scope>NUCLEOTIDE SEQUENCE [LARGE SCALE GENOMIC DNA]</scope>
    <source>
        <strain evidence="10 11">DSM 2131</strain>
    </source>
</reference>
<feature type="transmembrane region" description="Helical" evidence="7">
    <location>
        <begin position="180"/>
        <end position="200"/>
    </location>
</feature>
<feature type="transmembrane region" description="Helical" evidence="7">
    <location>
        <begin position="381"/>
        <end position="399"/>
    </location>
</feature>
<feature type="transmembrane region" description="Helical" evidence="7">
    <location>
        <begin position="42"/>
        <end position="61"/>
    </location>
</feature>
<comment type="subcellular location">
    <subcellularLocation>
        <location evidence="2">Endomembrane system</location>
        <topology evidence="2">Multi-pass membrane protein</topology>
    </subcellularLocation>
    <subcellularLocation>
        <location evidence="6">Membrane</location>
        <topology evidence="6">Multi-pass membrane protein</topology>
    </subcellularLocation>
</comment>
<dbReference type="InterPro" id="IPR001750">
    <property type="entry name" value="ND/Mrp_TM"/>
</dbReference>
<feature type="transmembrane region" description="Helical" evidence="7">
    <location>
        <begin position="503"/>
        <end position="529"/>
    </location>
</feature>
<dbReference type="GO" id="GO:0012505">
    <property type="term" value="C:endomembrane system"/>
    <property type="evidence" value="ECO:0007669"/>
    <property type="project" value="UniProtKB-SubCell"/>
</dbReference>
<dbReference type="GO" id="GO:0008137">
    <property type="term" value="F:NADH dehydrogenase (ubiquinone) activity"/>
    <property type="evidence" value="ECO:0007669"/>
    <property type="project" value="InterPro"/>
</dbReference>
<evidence type="ECO:0000259" key="9">
    <source>
        <dbReference type="Pfam" id="PF00662"/>
    </source>
</evidence>
<name>A0A2T4J8D6_FUSBL</name>
<dbReference type="GO" id="GO:0042773">
    <property type="term" value="P:ATP synthesis coupled electron transport"/>
    <property type="evidence" value="ECO:0007669"/>
    <property type="project" value="InterPro"/>
</dbReference>
<feature type="domain" description="NADH-Ubiquinone oxidoreductase (complex I) chain 5 N-terminal" evidence="9">
    <location>
        <begin position="77"/>
        <end position="127"/>
    </location>
</feature>
<dbReference type="InterPro" id="IPR001516">
    <property type="entry name" value="Proton_antipo_N"/>
</dbReference>
<comment type="caution">
    <text evidence="10">The sequence shown here is derived from an EMBL/GenBank/DDBJ whole genome shotgun (WGS) entry which is preliminary data.</text>
</comment>
<dbReference type="PANTHER" id="PTHR42829">
    <property type="entry name" value="NADH-UBIQUINONE OXIDOREDUCTASE CHAIN 5"/>
    <property type="match status" value="1"/>
</dbReference>